<dbReference type="Gene3D" id="2.60.15.10">
    <property type="entry name" value="F0F1 ATP synthase delta/epsilon subunit, N-terminal"/>
    <property type="match status" value="1"/>
</dbReference>
<dbReference type="PANTHER" id="PTHR13822:SF10">
    <property type="entry name" value="ATP SYNTHASE EPSILON CHAIN, CHLOROPLASTIC"/>
    <property type="match status" value="1"/>
</dbReference>
<evidence type="ECO:0000259" key="10">
    <source>
        <dbReference type="Pfam" id="PF02823"/>
    </source>
</evidence>
<organism evidence="11">
    <name type="scientific">uncultured Frankineae bacterium</name>
    <dbReference type="NCBI Taxonomy" id="437475"/>
    <lineage>
        <taxon>Bacteria</taxon>
        <taxon>Bacillati</taxon>
        <taxon>Actinomycetota</taxon>
        <taxon>Actinomycetes</taxon>
        <taxon>Frankiales</taxon>
        <taxon>environmental samples</taxon>
    </lineage>
</organism>
<evidence type="ECO:0000313" key="11">
    <source>
        <dbReference type="EMBL" id="CAA9328196.1"/>
    </source>
</evidence>
<name>A0A6J4LBE5_9ACTN</name>
<dbReference type="PANTHER" id="PTHR13822">
    <property type="entry name" value="ATP SYNTHASE DELTA/EPSILON CHAIN"/>
    <property type="match status" value="1"/>
</dbReference>
<comment type="similarity">
    <text evidence="2 8 9">Belongs to the ATPase epsilon chain family.</text>
</comment>
<proteinExistence type="inferred from homology"/>
<comment type="function">
    <text evidence="8">Produces ATP from ADP in the presence of a proton gradient across the membrane.</text>
</comment>
<evidence type="ECO:0000256" key="5">
    <source>
        <dbReference type="ARBA" id="ARBA00023136"/>
    </source>
</evidence>
<keyword evidence="7 8" id="KW-0066">ATP synthesis</keyword>
<evidence type="ECO:0000256" key="7">
    <source>
        <dbReference type="ARBA" id="ARBA00023310"/>
    </source>
</evidence>
<evidence type="ECO:0000256" key="4">
    <source>
        <dbReference type="ARBA" id="ARBA00023065"/>
    </source>
</evidence>
<sequence length="125" mass="12818">MAELHVELVAVDREVWSGSATQVSARTTEGDIGVLPGHAPLLGQLAEGGTVTIAQPGGSDVVVAVHGGFLSVTDEGVTVLAEVAELAQDIDTARARAALDRARADDDIAAQRRAESRLRAAGQPA</sequence>
<keyword evidence="4 8" id="KW-0406">Ion transport</keyword>
<comment type="subunit">
    <text evidence="8 9">F-type ATPases have 2 components, CF(1) - the catalytic core - and CF(0) - the membrane proton channel. CF(1) has five subunits: alpha(3), beta(3), gamma(1), delta(1), epsilon(1). CF(0) has three main subunits: a, b and c.</text>
</comment>
<dbReference type="NCBIfam" id="NF001852">
    <property type="entry name" value="PRK00571.2-5"/>
    <property type="match status" value="1"/>
</dbReference>
<dbReference type="EMBL" id="CADCUE010000096">
    <property type="protein sequence ID" value="CAA9328196.1"/>
    <property type="molecule type" value="Genomic_DNA"/>
</dbReference>
<evidence type="ECO:0000256" key="3">
    <source>
        <dbReference type="ARBA" id="ARBA00022448"/>
    </source>
</evidence>
<dbReference type="HAMAP" id="MF_00530">
    <property type="entry name" value="ATP_synth_epsil_bac"/>
    <property type="match status" value="1"/>
</dbReference>
<dbReference type="AlphaFoldDB" id="A0A6J4LBE5"/>
<dbReference type="CDD" id="cd12152">
    <property type="entry name" value="F1-ATPase_delta"/>
    <property type="match status" value="1"/>
</dbReference>
<keyword evidence="6 8" id="KW-0139">CF(1)</keyword>
<protein>
    <recommendedName>
        <fullName evidence="8">ATP synthase epsilon chain</fullName>
    </recommendedName>
    <alternativeName>
        <fullName evidence="8">ATP synthase F1 sector epsilon subunit</fullName>
    </alternativeName>
    <alternativeName>
        <fullName evidence="8">F-ATPase epsilon subunit</fullName>
    </alternativeName>
</protein>
<keyword evidence="3 8" id="KW-0813">Transport</keyword>
<dbReference type="InterPro" id="IPR036771">
    <property type="entry name" value="ATPsynth_dsu/esu_N"/>
</dbReference>
<dbReference type="GO" id="GO:0016787">
    <property type="term" value="F:hydrolase activity"/>
    <property type="evidence" value="ECO:0007669"/>
    <property type="project" value="UniProtKB-KW"/>
</dbReference>
<accession>A0A6J4LBE5</accession>
<dbReference type="InterPro" id="IPR020546">
    <property type="entry name" value="ATP_synth_F1_dsu/esu_N"/>
</dbReference>
<keyword evidence="8" id="KW-0375">Hydrogen ion transport</keyword>
<dbReference type="GO" id="GO:0046933">
    <property type="term" value="F:proton-transporting ATP synthase activity, rotational mechanism"/>
    <property type="evidence" value="ECO:0007669"/>
    <property type="project" value="UniProtKB-UniRule"/>
</dbReference>
<comment type="subcellular location">
    <subcellularLocation>
        <location evidence="1 8">Cell membrane</location>
        <topology evidence="1 8">Peripheral membrane protein</topology>
    </subcellularLocation>
</comment>
<gene>
    <name evidence="8" type="primary">atpC</name>
    <name evidence="11" type="ORF">AVDCRST_MAG16-1165</name>
</gene>
<dbReference type="GO" id="GO:0005524">
    <property type="term" value="F:ATP binding"/>
    <property type="evidence" value="ECO:0007669"/>
    <property type="project" value="UniProtKB-UniRule"/>
</dbReference>
<evidence type="ECO:0000256" key="1">
    <source>
        <dbReference type="ARBA" id="ARBA00004202"/>
    </source>
</evidence>
<keyword evidence="8" id="KW-1003">Cell membrane</keyword>
<keyword evidence="11" id="KW-0378">Hydrolase</keyword>
<evidence type="ECO:0000256" key="9">
    <source>
        <dbReference type="RuleBase" id="RU003656"/>
    </source>
</evidence>
<evidence type="ECO:0000256" key="2">
    <source>
        <dbReference type="ARBA" id="ARBA00005712"/>
    </source>
</evidence>
<dbReference type="GO" id="GO:0045259">
    <property type="term" value="C:proton-transporting ATP synthase complex"/>
    <property type="evidence" value="ECO:0007669"/>
    <property type="project" value="UniProtKB-KW"/>
</dbReference>
<dbReference type="InterPro" id="IPR001469">
    <property type="entry name" value="ATP_synth_F1_dsu/esu"/>
</dbReference>
<evidence type="ECO:0000256" key="8">
    <source>
        <dbReference type="HAMAP-Rule" id="MF_00530"/>
    </source>
</evidence>
<evidence type="ECO:0000256" key="6">
    <source>
        <dbReference type="ARBA" id="ARBA00023196"/>
    </source>
</evidence>
<dbReference type="NCBIfam" id="TIGR01216">
    <property type="entry name" value="ATP_synt_epsi"/>
    <property type="match status" value="1"/>
</dbReference>
<dbReference type="Pfam" id="PF02823">
    <property type="entry name" value="ATP-synt_DE_N"/>
    <property type="match status" value="1"/>
</dbReference>
<dbReference type="GO" id="GO:0005886">
    <property type="term" value="C:plasma membrane"/>
    <property type="evidence" value="ECO:0007669"/>
    <property type="project" value="UniProtKB-SubCell"/>
</dbReference>
<dbReference type="SUPFAM" id="SSF51344">
    <property type="entry name" value="Epsilon subunit of F1F0-ATP synthase N-terminal domain"/>
    <property type="match status" value="1"/>
</dbReference>
<dbReference type="NCBIfam" id="NF009977">
    <property type="entry name" value="PRK13442.1"/>
    <property type="match status" value="1"/>
</dbReference>
<keyword evidence="5 8" id="KW-0472">Membrane</keyword>
<feature type="domain" description="ATP synthase F1 complex delta/epsilon subunit N-terminal" evidence="10">
    <location>
        <begin position="4"/>
        <end position="84"/>
    </location>
</feature>
<reference evidence="11" key="1">
    <citation type="submission" date="2020-02" db="EMBL/GenBank/DDBJ databases">
        <authorList>
            <person name="Meier V. D."/>
        </authorList>
    </citation>
    <scope>NUCLEOTIDE SEQUENCE</scope>
    <source>
        <strain evidence="11">AVDCRST_MAG16</strain>
    </source>
</reference>